<dbReference type="GO" id="GO:0009451">
    <property type="term" value="P:RNA modification"/>
    <property type="evidence" value="ECO:0007669"/>
    <property type="project" value="InterPro"/>
</dbReference>
<dbReference type="PROSITE" id="PS51375">
    <property type="entry name" value="PPR"/>
    <property type="match status" value="7"/>
</dbReference>
<dbReference type="InterPro" id="IPR046848">
    <property type="entry name" value="E_motif"/>
</dbReference>
<accession>A0A7J7FTA2</accession>
<dbReference type="AlphaFoldDB" id="A0A7J7FTA2"/>
<evidence type="ECO:0000256" key="2">
    <source>
        <dbReference type="PROSITE-ProRule" id="PRU00708"/>
    </source>
</evidence>
<feature type="repeat" description="PPR" evidence="2">
    <location>
        <begin position="514"/>
        <end position="548"/>
    </location>
</feature>
<keyword evidence="3" id="KW-0732">Signal</keyword>
<sequence>MTVTGLILDGFALSRLVAFCAISESGSLDYCKTILNNAQSTNVFSWNVAIRGYSESVNPKEAFLLYKNMLTSGASRPDNYTYPLLLKCCARLSLIRMGHELLGHALQLGFDSDIFVHNAVIHLLMSFGELEVAHKVFVESSVRDLVSWNSLINGYVRSGKAHDALRIYREMEAQGIQPDEVTMIGVVSSCSQLEDLNLGREFHQYILENKLNFTVPLANALIHMYVKCGNLGAAKVLFDNMEKKTMVSWTTMIVGFVKFGHLEVARRLFDEMPEKDVVPWNAMIGGYVQAKHCKEALALFHEMQARNIKPDEVTMVSCLSACSQLGALDVGIWIHHYIEKHKLSLNVAVGTALVDMYAKCGNITKALQVFQEIPGRNSLTWTAIIGGLALHGNAHDAISHFLAMIDIGLMPDEVTFLGLLSACCHGGLVQEGRKFFTQMTTRFNLSPKLKHYSCMVDLFGRAGLLDEAEEIIGSMPMEADAVVWGSLFFACRIHGNVDMGERAAKNLLELDPHDSGIYVLLANMYGEARMWEKARKVRKMMTDRGVDKTPGCSSIEVNGSVFEFIIRDKSHPQSEQIFECIDQLTRQLELVECIPALSDKWLCQLCSKEEEPFLQCLNWLAAQGFIVLYGCSCFVSPYFSLSLAIGVSQLHLEQVCRDTERWYSSLEWCWLERPFLSRPQTAPSSLEDMLGTNQVFAEIPHLLAEVWLPSLRHAAARRGVTVQNLDWSLEREFGRSSECWVLCLVARARVSSLEREFASSLDLRAVFLSSSERFFARARLSCVWSLERPSLRSSEPVQFK</sequence>
<gene>
    <name evidence="4" type="ORF">HYC85_032104</name>
</gene>
<proteinExistence type="predicted"/>
<feature type="repeat" description="PPR" evidence="2">
    <location>
        <begin position="276"/>
        <end position="310"/>
    </location>
</feature>
<evidence type="ECO:0000256" key="1">
    <source>
        <dbReference type="ARBA" id="ARBA00022737"/>
    </source>
</evidence>
<dbReference type="InterPro" id="IPR046960">
    <property type="entry name" value="PPR_At4g14850-like_plant"/>
</dbReference>
<dbReference type="PANTHER" id="PTHR47926">
    <property type="entry name" value="PENTATRICOPEPTIDE REPEAT-CONTAINING PROTEIN"/>
    <property type="match status" value="1"/>
</dbReference>
<dbReference type="EMBL" id="JACBKZ010000015">
    <property type="protein sequence ID" value="KAF5931231.1"/>
    <property type="molecule type" value="Genomic_DNA"/>
</dbReference>
<evidence type="ECO:0000313" key="5">
    <source>
        <dbReference type="Proteomes" id="UP000593564"/>
    </source>
</evidence>
<dbReference type="PANTHER" id="PTHR47926:SF436">
    <property type="entry name" value="PENTATRICOPEPTIDE REPEAT-CONTAINING PROTEIN ELI1, CHLOROPLASTIC-LIKE ISOFORM X2"/>
    <property type="match status" value="1"/>
</dbReference>
<dbReference type="InterPro" id="IPR002885">
    <property type="entry name" value="PPR_rpt"/>
</dbReference>
<evidence type="ECO:0000256" key="3">
    <source>
        <dbReference type="SAM" id="SignalP"/>
    </source>
</evidence>
<keyword evidence="5" id="KW-1185">Reference proteome</keyword>
<evidence type="ECO:0008006" key="6">
    <source>
        <dbReference type="Google" id="ProtNLM"/>
    </source>
</evidence>
<dbReference type="Gene3D" id="1.25.40.10">
    <property type="entry name" value="Tetratricopeptide repeat domain"/>
    <property type="match status" value="4"/>
</dbReference>
<feature type="repeat" description="PPR" evidence="2">
    <location>
        <begin position="42"/>
        <end position="76"/>
    </location>
</feature>
<organism evidence="4 5">
    <name type="scientific">Camellia sinensis</name>
    <name type="common">Tea plant</name>
    <name type="synonym">Thea sinensis</name>
    <dbReference type="NCBI Taxonomy" id="4442"/>
    <lineage>
        <taxon>Eukaryota</taxon>
        <taxon>Viridiplantae</taxon>
        <taxon>Streptophyta</taxon>
        <taxon>Embryophyta</taxon>
        <taxon>Tracheophyta</taxon>
        <taxon>Spermatophyta</taxon>
        <taxon>Magnoliopsida</taxon>
        <taxon>eudicotyledons</taxon>
        <taxon>Gunneridae</taxon>
        <taxon>Pentapetalae</taxon>
        <taxon>asterids</taxon>
        <taxon>Ericales</taxon>
        <taxon>Theaceae</taxon>
        <taxon>Camellia</taxon>
    </lineage>
</organism>
<reference evidence="4 5" key="2">
    <citation type="submission" date="2020-07" db="EMBL/GenBank/DDBJ databases">
        <title>Genome assembly of wild tea tree DASZ reveals pedigree and selection history of tea varieties.</title>
        <authorList>
            <person name="Zhang W."/>
        </authorList>
    </citation>
    <scope>NUCLEOTIDE SEQUENCE [LARGE SCALE GENOMIC DNA]</scope>
    <source>
        <strain evidence="5">cv. G240</strain>
        <tissue evidence="4">Leaf</tissue>
    </source>
</reference>
<dbReference type="NCBIfam" id="TIGR00756">
    <property type="entry name" value="PPR"/>
    <property type="match status" value="3"/>
</dbReference>
<dbReference type="Proteomes" id="UP000593564">
    <property type="component" value="Unassembled WGS sequence"/>
</dbReference>
<comment type="caution">
    <text evidence="4">The sequence shown here is derived from an EMBL/GenBank/DDBJ whole genome shotgun (WGS) entry which is preliminary data.</text>
</comment>
<feature type="repeat" description="PPR" evidence="2">
    <location>
        <begin position="245"/>
        <end position="275"/>
    </location>
</feature>
<feature type="chain" id="PRO_5029766738" description="Pentatricopeptide repeat-containing protein" evidence="3">
    <location>
        <begin position="19"/>
        <end position="800"/>
    </location>
</feature>
<evidence type="ECO:0000313" key="4">
    <source>
        <dbReference type="EMBL" id="KAF5931231.1"/>
    </source>
</evidence>
<dbReference type="Pfam" id="PF01535">
    <property type="entry name" value="PPR"/>
    <property type="match status" value="5"/>
</dbReference>
<dbReference type="InterPro" id="IPR011990">
    <property type="entry name" value="TPR-like_helical_dom_sf"/>
</dbReference>
<dbReference type="Pfam" id="PF20431">
    <property type="entry name" value="E_motif"/>
    <property type="match status" value="1"/>
</dbReference>
<feature type="signal peptide" evidence="3">
    <location>
        <begin position="1"/>
        <end position="18"/>
    </location>
</feature>
<dbReference type="FunFam" id="1.25.40.10:FF:000715">
    <property type="entry name" value="Pentatricopeptide repeat-containing protein"/>
    <property type="match status" value="1"/>
</dbReference>
<protein>
    <recommendedName>
        <fullName evidence="6">Pentatricopeptide repeat-containing protein</fullName>
    </recommendedName>
</protein>
<feature type="repeat" description="PPR" evidence="2">
    <location>
        <begin position="144"/>
        <end position="178"/>
    </location>
</feature>
<reference evidence="5" key="1">
    <citation type="journal article" date="2020" name="Nat. Commun.">
        <title>Genome assembly of wild tea tree DASZ reveals pedigree and selection history of tea varieties.</title>
        <authorList>
            <person name="Zhang W."/>
            <person name="Zhang Y."/>
            <person name="Qiu H."/>
            <person name="Guo Y."/>
            <person name="Wan H."/>
            <person name="Zhang X."/>
            <person name="Scossa F."/>
            <person name="Alseekh S."/>
            <person name="Zhang Q."/>
            <person name="Wang P."/>
            <person name="Xu L."/>
            <person name="Schmidt M.H."/>
            <person name="Jia X."/>
            <person name="Li D."/>
            <person name="Zhu A."/>
            <person name="Guo F."/>
            <person name="Chen W."/>
            <person name="Ni D."/>
            <person name="Usadel B."/>
            <person name="Fernie A.R."/>
            <person name="Wen W."/>
        </authorList>
    </citation>
    <scope>NUCLEOTIDE SEQUENCE [LARGE SCALE GENOMIC DNA]</scope>
    <source>
        <strain evidence="5">cv. G240</strain>
    </source>
</reference>
<feature type="repeat" description="PPR" evidence="2">
    <location>
        <begin position="412"/>
        <end position="447"/>
    </location>
</feature>
<dbReference type="FunFam" id="1.25.40.10:FF:000427">
    <property type="entry name" value="Pentatricopeptide repeat-containing protein chloroplastic"/>
    <property type="match status" value="1"/>
</dbReference>
<keyword evidence="1" id="KW-0677">Repeat</keyword>
<feature type="repeat" description="PPR" evidence="2">
    <location>
        <begin position="377"/>
        <end position="411"/>
    </location>
</feature>
<name>A0A7J7FTA2_CAMSI</name>
<dbReference type="Pfam" id="PF13041">
    <property type="entry name" value="PPR_2"/>
    <property type="match status" value="3"/>
</dbReference>
<dbReference type="GO" id="GO:0003723">
    <property type="term" value="F:RNA binding"/>
    <property type="evidence" value="ECO:0007669"/>
    <property type="project" value="InterPro"/>
</dbReference>
<dbReference type="FunFam" id="1.25.40.10:FF:000348">
    <property type="entry name" value="Pentatricopeptide repeat-containing protein chloroplastic"/>
    <property type="match status" value="1"/>
</dbReference>